<dbReference type="RefSeq" id="WP_211603922.1">
    <property type="nucleotide sequence ID" value="NZ_JAGSNF010000020.1"/>
</dbReference>
<organism evidence="3 4">
    <name type="scientific">Phycicoccus avicenniae</name>
    <dbReference type="NCBI Taxonomy" id="2828860"/>
    <lineage>
        <taxon>Bacteria</taxon>
        <taxon>Bacillati</taxon>
        <taxon>Actinomycetota</taxon>
        <taxon>Actinomycetes</taxon>
        <taxon>Micrococcales</taxon>
        <taxon>Intrasporangiaceae</taxon>
        <taxon>Phycicoccus</taxon>
    </lineage>
</organism>
<comment type="caution">
    <text evidence="3">The sequence shown here is derived from an EMBL/GenBank/DDBJ whole genome shotgun (WGS) entry which is preliminary data.</text>
</comment>
<proteinExistence type="predicted"/>
<sequence>MTRVLEPVPGSGEGLRRLADALGATGQRLADTASDLVRLRDAAVWDGPAGEAFGERVGPVPTVLDRAARRFRGAVGPLHTYAEELEIEQRVVQRAVDRHAEASEEYRLLEDRAWALVSSGVDETDPSLRQVRALQQDRAGVMLEAEREHAGGWERLREADARCAATLRALADDDLADGLGYRGLHAVSSTGHATATAAVMLARKGGGTAAAVGLGAEGLALGADGVLLLGYGEGDWGEVATGAGLAVAGGVGRAATQGARLGAYVRADGTAARVAHISTGDRVALGLSMEAHARVDRARAALRLQAPPRPARPGGTAEAPAGTRPAAAPAGTVVGKGLAAARARVDDTVRRGRQDWALASVGGVPTQRLYAAGMTLRAGSWTAGKVPDAPAPRPVPFAAPAPGRPTTGGGEATR</sequence>
<feature type="region of interest" description="Disordered" evidence="1">
    <location>
        <begin position="385"/>
        <end position="414"/>
    </location>
</feature>
<feature type="domain" description="Putative T7SS secretion signal" evidence="2">
    <location>
        <begin position="8"/>
        <end position="106"/>
    </location>
</feature>
<name>A0A941I1K3_9MICO</name>
<gene>
    <name evidence="3" type="ORF">KC207_13965</name>
</gene>
<feature type="region of interest" description="Disordered" evidence="1">
    <location>
        <begin position="306"/>
        <end position="329"/>
    </location>
</feature>
<evidence type="ECO:0000256" key="1">
    <source>
        <dbReference type="SAM" id="MobiDB-lite"/>
    </source>
</evidence>
<keyword evidence="4" id="KW-1185">Reference proteome</keyword>
<accession>A0A941I1K3</accession>
<evidence type="ECO:0000313" key="4">
    <source>
        <dbReference type="Proteomes" id="UP000677016"/>
    </source>
</evidence>
<dbReference type="AlphaFoldDB" id="A0A941I1K3"/>
<dbReference type="Proteomes" id="UP000677016">
    <property type="component" value="Unassembled WGS sequence"/>
</dbReference>
<dbReference type="InterPro" id="IPR049082">
    <property type="entry name" value="T7SS_signal"/>
</dbReference>
<evidence type="ECO:0000259" key="2">
    <source>
        <dbReference type="Pfam" id="PF21725"/>
    </source>
</evidence>
<protein>
    <recommendedName>
        <fullName evidence="2">Putative T7SS secretion signal domain-containing protein</fullName>
    </recommendedName>
</protein>
<reference evidence="3" key="1">
    <citation type="submission" date="2021-04" db="EMBL/GenBank/DDBJ databases">
        <title>Phycicoccus avicenniae sp. nov., a novel endophytic actinomycetes isolated from branch of Avicennia mariana.</title>
        <authorList>
            <person name="Tuo L."/>
        </authorList>
    </citation>
    <scope>NUCLEOTIDE SEQUENCE</scope>
    <source>
        <strain evidence="3">BSK3Z-2</strain>
    </source>
</reference>
<dbReference type="Pfam" id="PF21725">
    <property type="entry name" value="T7SS_signal"/>
    <property type="match status" value="1"/>
</dbReference>
<feature type="compositionally biased region" description="Pro residues" evidence="1">
    <location>
        <begin position="389"/>
        <end position="403"/>
    </location>
</feature>
<dbReference type="EMBL" id="JAGSNF010000020">
    <property type="protein sequence ID" value="MBR7744396.1"/>
    <property type="molecule type" value="Genomic_DNA"/>
</dbReference>
<evidence type="ECO:0000313" key="3">
    <source>
        <dbReference type="EMBL" id="MBR7744396.1"/>
    </source>
</evidence>